<protein>
    <submittedName>
        <fullName evidence="2">Type II secretion system protein M</fullName>
    </submittedName>
</protein>
<evidence type="ECO:0000313" key="2">
    <source>
        <dbReference type="EMBL" id="RVT53397.1"/>
    </source>
</evidence>
<keyword evidence="1" id="KW-0812">Transmembrane</keyword>
<gene>
    <name evidence="2" type="ORF">ENE75_00380</name>
</gene>
<dbReference type="InterPro" id="IPR007690">
    <property type="entry name" value="T2SS_GspM"/>
</dbReference>
<sequence>MSGATSEALTTLRARWAGLSARERQGVTLAAVVVGLALLWVVAVQPAWRTVRSAPAQQAQLDAAWQRMQRDAAEAKRLRALPPVAPALAAQTLQAATTRLGDAGKLSLQGERAVLTLTEANGDAIAQWLAEVRRGARARAIEARLEAAGDGYSGRITVAIGGGA</sequence>
<feature type="transmembrane region" description="Helical" evidence="1">
    <location>
        <begin position="27"/>
        <end position="48"/>
    </location>
</feature>
<keyword evidence="3" id="KW-1185">Reference proteome</keyword>
<dbReference type="Pfam" id="PF04612">
    <property type="entry name" value="T2SSM"/>
    <property type="match status" value="1"/>
</dbReference>
<dbReference type="Proteomes" id="UP000288178">
    <property type="component" value="Unassembled WGS sequence"/>
</dbReference>
<dbReference type="GO" id="GO:0015628">
    <property type="term" value="P:protein secretion by the type II secretion system"/>
    <property type="evidence" value="ECO:0007669"/>
    <property type="project" value="InterPro"/>
</dbReference>
<dbReference type="AlphaFoldDB" id="A0A3S2TSB4"/>
<evidence type="ECO:0000256" key="1">
    <source>
        <dbReference type="SAM" id="Phobius"/>
    </source>
</evidence>
<name>A0A3S2TSB4_9BURK</name>
<keyword evidence="1" id="KW-0472">Membrane</keyword>
<dbReference type="OrthoDB" id="8687363at2"/>
<dbReference type="RefSeq" id="WP_128194490.1">
    <property type="nucleotide sequence ID" value="NZ_SACT01000001.1"/>
</dbReference>
<proteinExistence type="predicted"/>
<dbReference type="GO" id="GO:0015627">
    <property type="term" value="C:type II protein secretion system complex"/>
    <property type="evidence" value="ECO:0007669"/>
    <property type="project" value="InterPro"/>
</dbReference>
<keyword evidence="1" id="KW-1133">Transmembrane helix</keyword>
<accession>A0A3S2TSB4</accession>
<dbReference type="EMBL" id="SACT01000001">
    <property type="protein sequence ID" value="RVT53397.1"/>
    <property type="molecule type" value="Genomic_DNA"/>
</dbReference>
<comment type="caution">
    <text evidence="2">The sequence shown here is derived from an EMBL/GenBank/DDBJ whole genome shotgun (WGS) entry which is preliminary data.</text>
</comment>
<evidence type="ECO:0000313" key="3">
    <source>
        <dbReference type="Proteomes" id="UP000288178"/>
    </source>
</evidence>
<organism evidence="2 3">
    <name type="scientific">Rubrivivax albus</name>
    <dbReference type="NCBI Taxonomy" id="2499835"/>
    <lineage>
        <taxon>Bacteria</taxon>
        <taxon>Pseudomonadati</taxon>
        <taxon>Pseudomonadota</taxon>
        <taxon>Betaproteobacteria</taxon>
        <taxon>Burkholderiales</taxon>
        <taxon>Sphaerotilaceae</taxon>
        <taxon>Rubrivivax</taxon>
    </lineage>
</organism>
<reference evidence="2 3" key="1">
    <citation type="submission" date="2019-01" db="EMBL/GenBank/DDBJ databases">
        <authorList>
            <person name="Chen W.-M."/>
        </authorList>
    </citation>
    <scope>NUCLEOTIDE SEQUENCE [LARGE SCALE GENOMIC DNA]</scope>
    <source>
        <strain evidence="2 3">ICH-3</strain>
    </source>
</reference>